<accession>A0ABU3A059</accession>
<reference evidence="1 2" key="1">
    <citation type="submission" date="2023-09" db="EMBL/GenBank/DDBJ databases">
        <authorList>
            <person name="Rey-Velasco X."/>
        </authorList>
    </citation>
    <scope>NUCLEOTIDE SEQUENCE [LARGE SCALE GENOMIC DNA]</scope>
    <source>
        <strain evidence="1 2">W431</strain>
    </source>
</reference>
<dbReference type="EMBL" id="JAVRIF010000003">
    <property type="protein sequence ID" value="MDT0603330.1"/>
    <property type="molecule type" value="Genomic_DNA"/>
</dbReference>
<proteinExistence type="predicted"/>
<comment type="caution">
    <text evidence="1">The sequence shown here is derived from an EMBL/GenBank/DDBJ whole genome shotgun (WGS) entry which is preliminary data.</text>
</comment>
<sequence>MNNQTLLAFIIIISLIFTSACGQKELSIEPKKLDWKQRVIKVNEDSSLLSGSSYLSVYSAVYLHSESDFKELSSTVSIRNINKQDTIYINKIEYFNTQGQLVKSFLENSIYIAPMETVEIVIELSDTEGGTGANFVFDWSIKPDSNEPLFEAVMISAVGNKGFGFVTHGKKIN</sequence>
<dbReference type="InterPro" id="IPR021471">
    <property type="entry name" value="DUF3124"/>
</dbReference>
<keyword evidence="2" id="KW-1185">Reference proteome</keyword>
<protein>
    <submittedName>
        <fullName evidence="1">DUF3124 domain-containing protein</fullName>
    </submittedName>
</protein>
<name>A0ABU3A059_9GAMM</name>
<evidence type="ECO:0000313" key="2">
    <source>
        <dbReference type="Proteomes" id="UP001266357"/>
    </source>
</evidence>
<evidence type="ECO:0000313" key="1">
    <source>
        <dbReference type="EMBL" id="MDT0603330.1"/>
    </source>
</evidence>
<dbReference type="Proteomes" id="UP001266357">
    <property type="component" value="Unassembled WGS sequence"/>
</dbReference>
<dbReference type="RefSeq" id="WP_311579306.1">
    <property type="nucleotide sequence ID" value="NZ_JAVRIF010000003.1"/>
</dbReference>
<organism evidence="1 2">
    <name type="scientific">Thalassotalea castellviae</name>
    <dbReference type="NCBI Taxonomy" id="3075612"/>
    <lineage>
        <taxon>Bacteria</taxon>
        <taxon>Pseudomonadati</taxon>
        <taxon>Pseudomonadota</taxon>
        <taxon>Gammaproteobacteria</taxon>
        <taxon>Alteromonadales</taxon>
        <taxon>Colwelliaceae</taxon>
        <taxon>Thalassotalea</taxon>
    </lineage>
</organism>
<dbReference type="Pfam" id="PF11322">
    <property type="entry name" value="DUF3124"/>
    <property type="match status" value="1"/>
</dbReference>
<gene>
    <name evidence="1" type="ORF">RM573_06950</name>
</gene>